<dbReference type="GO" id="GO:0006310">
    <property type="term" value="P:DNA recombination"/>
    <property type="evidence" value="ECO:0007669"/>
    <property type="project" value="UniProtKB-KW"/>
</dbReference>
<evidence type="ECO:0000313" key="5">
    <source>
        <dbReference type="Proteomes" id="UP000238479"/>
    </source>
</evidence>
<dbReference type="AlphaFoldDB" id="A0A2P6QJ77"/>
<dbReference type="EMBL" id="PDCK01000043">
    <property type="protein sequence ID" value="PRQ34232.1"/>
    <property type="molecule type" value="Genomic_DNA"/>
</dbReference>
<keyword evidence="1 4" id="KW-0378">Hydrolase</keyword>
<feature type="domain" description="DNA helicase Pif1-like 2B" evidence="3">
    <location>
        <begin position="494"/>
        <end position="540"/>
    </location>
</feature>
<comment type="similarity">
    <text evidence="1">Belongs to the helicase family.</text>
</comment>
<dbReference type="CDD" id="cd18809">
    <property type="entry name" value="SF1_C_RecD"/>
    <property type="match status" value="1"/>
</dbReference>
<keyword evidence="1" id="KW-0547">Nucleotide-binding</keyword>
<keyword evidence="5" id="KW-1185">Reference proteome</keyword>
<dbReference type="FunFam" id="3.40.50.300:FF:002884">
    <property type="entry name" value="ATP-dependent DNA helicase"/>
    <property type="match status" value="1"/>
</dbReference>
<dbReference type="InterPro" id="IPR010285">
    <property type="entry name" value="DNA_helicase_pif1-like_DEAD"/>
</dbReference>
<dbReference type="InterPro" id="IPR027417">
    <property type="entry name" value="P-loop_NTPase"/>
</dbReference>
<dbReference type="STRING" id="74649.A0A2P6QJ77"/>
<dbReference type="OMA" id="KPCYAMT"/>
<sequence>MRMLLNIQKGCTNFDSIKTINGIIYSSYQEACQKLGLLGDDKEWVEALENSLHAATASEIRQLFVTIILFCDVADPQKLLDLYWSNMSDDILYKARVDIGNPNLILPDLELKNKVLFELEQIFNKSSSSLKDYKLPMPDSNIVFNSNDRLLREELDYDCFELKRQHLNMIAQLNTNQKIVYNEVIKGIEEGTCNTFFVHGYGGTGKTFLWHTIINKLRSEGKIVLAVASSGIASLLFPNTAHSRFKIPLVINNLSICPIKKGSQLAKLIEKTELIIWDEAPMCNKHCFEALDKSLRDILSNPNNIEHDKPFGGKPILLGGDFRQILHVITGGTKEQIIEVTLNSSYLWPLFKTFHLTENMRLSKKDLTEEDKKNISNFANWLLEIGEGRVHSINYENDEDTSWVEIPNDLLIYNVKNPIEAIFLTTYPNFQIKYCDFNYLKERAIITPRNTTVQEINNYAINLLPGNKTTYLSFDSILLNSGNSENTNVLYPIEFLNKLEFNGLPSHELILKVGMPVILLRNLNQMSGLCNGTRLIITKLFDRLLETQILTGNNVGKKFLIPRIVLTASESKWPFIFKRRQFPIKPCYAMTINKSQDQSLNNVGIYLPEPVFTHGQLYVALSRVTARNGLKILINNDNNIPNKYTKNIVYKDILRNL</sequence>
<dbReference type="Gene3D" id="3.40.50.300">
    <property type="entry name" value="P-loop containing nucleotide triphosphate hydrolases"/>
    <property type="match status" value="1"/>
</dbReference>
<feature type="domain" description="DNA helicase Pif1-like DEAD-box helicase" evidence="2">
    <location>
        <begin position="172"/>
        <end position="393"/>
    </location>
</feature>
<dbReference type="InterPro" id="IPR049163">
    <property type="entry name" value="Pif1-like_2B_dom"/>
</dbReference>
<organism evidence="4 5">
    <name type="scientific">Rosa chinensis</name>
    <name type="common">China rose</name>
    <dbReference type="NCBI Taxonomy" id="74649"/>
    <lineage>
        <taxon>Eukaryota</taxon>
        <taxon>Viridiplantae</taxon>
        <taxon>Streptophyta</taxon>
        <taxon>Embryophyta</taxon>
        <taxon>Tracheophyta</taxon>
        <taxon>Spermatophyta</taxon>
        <taxon>Magnoliopsida</taxon>
        <taxon>eudicotyledons</taxon>
        <taxon>Gunneridae</taxon>
        <taxon>Pentapetalae</taxon>
        <taxon>rosids</taxon>
        <taxon>fabids</taxon>
        <taxon>Rosales</taxon>
        <taxon>Rosaceae</taxon>
        <taxon>Rosoideae</taxon>
        <taxon>Rosoideae incertae sedis</taxon>
        <taxon>Rosa</taxon>
    </lineage>
</organism>
<evidence type="ECO:0000313" key="4">
    <source>
        <dbReference type="EMBL" id="PRQ34232.1"/>
    </source>
</evidence>
<comment type="cofactor">
    <cofactor evidence="1">
        <name>Mg(2+)</name>
        <dbReference type="ChEBI" id="CHEBI:18420"/>
    </cofactor>
</comment>
<comment type="caution">
    <text evidence="4">The sequence shown here is derived from an EMBL/GenBank/DDBJ whole genome shotgun (WGS) entry which is preliminary data.</text>
</comment>
<reference evidence="4 5" key="1">
    <citation type="journal article" date="2018" name="Nat. Genet.">
        <title>The Rosa genome provides new insights in the design of modern roses.</title>
        <authorList>
            <person name="Bendahmane M."/>
        </authorList>
    </citation>
    <scope>NUCLEOTIDE SEQUENCE [LARGE SCALE GENOMIC DNA]</scope>
    <source>
        <strain evidence="5">cv. Old Blush</strain>
    </source>
</reference>
<dbReference type="PANTHER" id="PTHR10492:SF90">
    <property type="entry name" value="ATP-DEPENDENT DNA HELICASE"/>
    <property type="match status" value="1"/>
</dbReference>
<keyword evidence="1" id="KW-0234">DNA repair</keyword>
<evidence type="ECO:0000256" key="1">
    <source>
        <dbReference type="RuleBase" id="RU363044"/>
    </source>
</evidence>
<dbReference type="GO" id="GO:0006281">
    <property type="term" value="P:DNA repair"/>
    <property type="evidence" value="ECO:0007669"/>
    <property type="project" value="UniProtKB-KW"/>
</dbReference>
<evidence type="ECO:0000259" key="2">
    <source>
        <dbReference type="Pfam" id="PF05970"/>
    </source>
</evidence>
<gene>
    <name evidence="4" type="ORF">RchiOBHm_Chr5g0066561</name>
</gene>
<evidence type="ECO:0000259" key="3">
    <source>
        <dbReference type="Pfam" id="PF21530"/>
    </source>
</evidence>
<keyword evidence="1" id="KW-0227">DNA damage</keyword>
<dbReference type="SUPFAM" id="SSF52540">
    <property type="entry name" value="P-loop containing nucleoside triphosphate hydrolases"/>
    <property type="match status" value="2"/>
</dbReference>
<dbReference type="GO" id="GO:0043139">
    <property type="term" value="F:5'-3' DNA helicase activity"/>
    <property type="evidence" value="ECO:0007669"/>
    <property type="project" value="UniProtKB-EC"/>
</dbReference>
<dbReference type="PANTHER" id="PTHR10492">
    <property type="match status" value="1"/>
</dbReference>
<dbReference type="Pfam" id="PF05970">
    <property type="entry name" value="PIF1"/>
    <property type="match status" value="1"/>
</dbReference>
<dbReference type="GO" id="GO:0000723">
    <property type="term" value="P:telomere maintenance"/>
    <property type="evidence" value="ECO:0007669"/>
    <property type="project" value="InterPro"/>
</dbReference>
<dbReference type="GO" id="GO:0005524">
    <property type="term" value="F:ATP binding"/>
    <property type="evidence" value="ECO:0007669"/>
    <property type="project" value="UniProtKB-KW"/>
</dbReference>
<keyword evidence="1 4" id="KW-0347">Helicase</keyword>
<dbReference type="Gramene" id="PRQ34232">
    <property type="protein sequence ID" value="PRQ34232"/>
    <property type="gene ID" value="RchiOBHm_Chr5g0066561"/>
</dbReference>
<protein>
    <recommendedName>
        <fullName evidence="1">ATP-dependent DNA helicase</fullName>
        <ecNumber evidence="1">5.6.2.3</ecNumber>
    </recommendedName>
</protein>
<keyword evidence="1" id="KW-0233">DNA recombination</keyword>
<dbReference type="GO" id="GO:0016887">
    <property type="term" value="F:ATP hydrolysis activity"/>
    <property type="evidence" value="ECO:0007669"/>
    <property type="project" value="RHEA"/>
</dbReference>
<name>A0A2P6QJ77_ROSCH</name>
<dbReference type="EC" id="5.6.2.3" evidence="1"/>
<comment type="catalytic activity">
    <reaction evidence="1">
        <text>ATP + H2O = ADP + phosphate + H(+)</text>
        <dbReference type="Rhea" id="RHEA:13065"/>
        <dbReference type="ChEBI" id="CHEBI:15377"/>
        <dbReference type="ChEBI" id="CHEBI:15378"/>
        <dbReference type="ChEBI" id="CHEBI:30616"/>
        <dbReference type="ChEBI" id="CHEBI:43474"/>
        <dbReference type="ChEBI" id="CHEBI:456216"/>
        <dbReference type="EC" id="5.6.2.3"/>
    </reaction>
</comment>
<dbReference type="Proteomes" id="UP000238479">
    <property type="component" value="Chromosome 5"/>
</dbReference>
<dbReference type="Pfam" id="PF21530">
    <property type="entry name" value="Pif1_2B_dom"/>
    <property type="match status" value="1"/>
</dbReference>
<accession>A0A2P6QJ77</accession>
<keyword evidence="1" id="KW-0067">ATP-binding</keyword>
<proteinExistence type="inferred from homology"/>